<organism evidence="1 2">
    <name type="scientific">Marmota monax</name>
    <name type="common">Woodchuck</name>
    <dbReference type="NCBI Taxonomy" id="9995"/>
    <lineage>
        <taxon>Eukaryota</taxon>
        <taxon>Metazoa</taxon>
        <taxon>Chordata</taxon>
        <taxon>Craniata</taxon>
        <taxon>Vertebrata</taxon>
        <taxon>Euteleostomi</taxon>
        <taxon>Mammalia</taxon>
        <taxon>Eutheria</taxon>
        <taxon>Euarchontoglires</taxon>
        <taxon>Glires</taxon>
        <taxon>Rodentia</taxon>
        <taxon>Sciuromorpha</taxon>
        <taxon>Sciuridae</taxon>
        <taxon>Xerinae</taxon>
        <taxon>Marmotini</taxon>
        <taxon>Marmota</taxon>
    </lineage>
</organism>
<reference evidence="1" key="1">
    <citation type="submission" date="2019-04" db="EMBL/GenBank/DDBJ databases">
        <authorList>
            <person name="Alioto T."/>
            <person name="Alioto T."/>
        </authorList>
    </citation>
    <scope>NUCLEOTIDE SEQUENCE [LARGE SCALE GENOMIC DNA]</scope>
</reference>
<dbReference type="AlphaFoldDB" id="A0A5E4AFJ2"/>
<gene>
    <name evidence="1" type="ORF">MONAX_5E004100</name>
</gene>
<dbReference type="EMBL" id="CABDUW010000057">
    <property type="protein sequence ID" value="VTJ55905.1"/>
    <property type="molecule type" value="Genomic_DNA"/>
</dbReference>
<comment type="caution">
    <text evidence="1">The sequence shown here is derived from an EMBL/GenBank/DDBJ whole genome shotgun (WGS) entry which is preliminary data.</text>
</comment>
<protein>
    <submittedName>
        <fullName evidence="1">Uncharacterized protein</fullName>
    </submittedName>
</protein>
<name>A0A5E4AFJ2_MARMO</name>
<evidence type="ECO:0000313" key="1">
    <source>
        <dbReference type="EMBL" id="VTJ55905.1"/>
    </source>
</evidence>
<keyword evidence="2" id="KW-1185">Reference proteome</keyword>
<proteinExistence type="predicted"/>
<sequence length="83" mass="9208">MEHSGSNCCRVLGSLVKQGQPGGHTGGSCSLAVPDLPRFLRTRLNRCGEFQFELHQEPHQFWVEEVTGHHTPFSLLAAPHAFQ</sequence>
<dbReference type="Proteomes" id="UP000335636">
    <property type="component" value="Unassembled WGS sequence"/>
</dbReference>
<accession>A0A5E4AFJ2</accession>
<evidence type="ECO:0000313" key="2">
    <source>
        <dbReference type="Proteomes" id="UP000335636"/>
    </source>
</evidence>